<protein>
    <submittedName>
        <fullName evidence="1">Uncharacterized protein</fullName>
    </submittedName>
</protein>
<dbReference type="GeneID" id="26683720"/>
<gene>
    <name evidence="1" type="ORF">SP38_10</name>
</gene>
<evidence type="ECO:0000313" key="2">
    <source>
        <dbReference type="Proteomes" id="UP000201337"/>
    </source>
</evidence>
<sequence length="58" mass="6906">MYKIGYFLNLYKMLCNNTYIHKNVHNPPYSVAYQLHIHSGFPRPQNYQGRKQHIIPTG</sequence>
<name>A0A0N7C9D5_9CAUD</name>
<proteinExistence type="predicted"/>
<reference evidence="1 2" key="1">
    <citation type="journal article" date="2016" name="Virus Genes">
        <title>Genomic characterization of Salmonella bacteriophages isolated from India.</title>
        <authorList>
            <person name="Karpe Y.A."/>
            <person name="Kanade G.D."/>
            <person name="Pingale K.D."/>
            <person name="Arankalle V.A."/>
            <person name="Banerjee K."/>
        </authorList>
    </citation>
    <scope>NUCLEOTIDE SEQUENCE [LARGE SCALE GENOMIC DNA]</scope>
</reference>
<dbReference type="EMBL" id="KR296692">
    <property type="protein sequence ID" value="AKJ73612.1"/>
    <property type="molecule type" value="Genomic_DNA"/>
</dbReference>
<dbReference type="KEGG" id="vg:26683720"/>
<evidence type="ECO:0000313" key="1">
    <source>
        <dbReference type="EMBL" id="AKJ73612.1"/>
    </source>
</evidence>
<dbReference type="Proteomes" id="UP000201337">
    <property type="component" value="Segment"/>
</dbReference>
<dbReference type="RefSeq" id="YP_009220754.1">
    <property type="nucleotide sequence ID" value="NC_029042.1"/>
</dbReference>
<accession>A0A0N7C9D5</accession>
<organism evidence="1 2">
    <name type="scientific">Salmonella phage 38</name>
    <dbReference type="NCBI Taxonomy" id="1654891"/>
    <lineage>
        <taxon>Viruses</taxon>
        <taxon>Duplodnaviria</taxon>
        <taxon>Heunggongvirae</taxon>
        <taxon>Uroviricota</taxon>
        <taxon>Caudoviricetes</taxon>
        <taxon>Pantevenvirales</taxon>
        <taxon>Ackermannviridae</taxon>
        <taxon>Cvivirinae</taxon>
        <taxon>Kuttervirus</taxon>
        <taxon>Kuttervirus kv38</taxon>
    </lineage>
</organism>
<keyword evidence="2" id="KW-1185">Reference proteome</keyword>